<evidence type="ECO:0000256" key="1">
    <source>
        <dbReference type="SAM" id="Phobius"/>
    </source>
</evidence>
<gene>
    <name evidence="2" type="ORF">GALMADRAFT_249650</name>
</gene>
<evidence type="ECO:0000313" key="2">
    <source>
        <dbReference type="EMBL" id="KDR74764.1"/>
    </source>
</evidence>
<protein>
    <submittedName>
        <fullName evidence="2">Uncharacterized protein</fullName>
    </submittedName>
</protein>
<evidence type="ECO:0000313" key="3">
    <source>
        <dbReference type="Proteomes" id="UP000027222"/>
    </source>
</evidence>
<dbReference type="HOGENOM" id="CLU_2638217_0_0_1"/>
<name>A0A067T493_GALM3</name>
<keyword evidence="1" id="KW-0812">Transmembrane</keyword>
<dbReference type="EMBL" id="KL142382">
    <property type="protein sequence ID" value="KDR74764.1"/>
    <property type="molecule type" value="Genomic_DNA"/>
</dbReference>
<keyword evidence="1" id="KW-0472">Membrane</keyword>
<keyword evidence="1" id="KW-1133">Transmembrane helix</keyword>
<sequence>MFVIDERNRNPQLRPRPQPLHGTFRPVDVLTFIRFQLSVDSKFCTKTACCLAATFLLGLLFALSVPFPPSEQASRLE</sequence>
<keyword evidence="3" id="KW-1185">Reference proteome</keyword>
<reference evidence="3" key="1">
    <citation type="journal article" date="2014" name="Proc. Natl. Acad. Sci. U.S.A.">
        <title>Extensive sampling of basidiomycete genomes demonstrates inadequacy of the white-rot/brown-rot paradigm for wood decay fungi.</title>
        <authorList>
            <person name="Riley R."/>
            <person name="Salamov A.A."/>
            <person name="Brown D.W."/>
            <person name="Nagy L.G."/>
            <person name="Floudas D."/>
            <person name="Held B.W."/>
            <person name="Levasseur A."/>
            <person name="Lombard V."/>
            <person name="Morin E."/>
            <person name="Otillar R."/>
            <person name="Lindquist E.A."/>
            <person name="Sun H."/>
            <person name="LaButti K.M."/>
            <person name="Schmutz J."/>
            <person name="Jabbour D."/>
            <person name="Luo H."/>
            <person name="Baker S.E."/>
            <person name="Pisabarro A.G."/>
            <person name="Walton J.D."/>
            <person name="Blanchette R.A."/>
            <person name="Henrissat B."/>
            <person name="Martin F."/>
            <person name="Cullen D."/>
            <person name="Hibbett D.S."/>
            <person name="Grigoriev I.V."/>
        </authorList>
    </citation>
    <scope>NUCLEOTIDE SEQUENCE [LARGE SCALE GENOMIC DNA]</scope>
    <source>
        <strain evidence="3">CBS 339.88</strain>
    </source>
</reference>
<accession>A0A067T493</accession>
<proteinExistence type="predicted"/>
<organism evidence="2 3">
    <name type="scientific">Galerina marginata (strain CBS 339.88)</name>
    <dbReference type="NCBI Taxonomy" id="685588"/>
    <lineage>
        <taxon>Eukaryota</taxon>
        <taxon>Fungi</taxon>
        <taxon>Dikarya</taxon>
        <taxon>Basidiomycota</taxon>
        <taxon>Agaricomycotina</taxon>
        <taxon>Agaricomycetes</taxon>
        <taxon>Agaricomycetidae</taxon>
        <taxon>Agaricales</taxon>
        <taxon>Agaricineae</taxon>
        <taxon>Strophariaceae</taxon>
        <taxon>Galerina</taxon>
    </lineage>
</organism>
<feature type="transmembrane region" description="Helical" evidence="1">
    <location>
        <begin position="43"/>
        <end position="67"/>
    </location>
</feature>
<dbReference type="Proteomes" id="UP000027222">
    <property type="component" value="Unassembled WGS sequence"/>
</dbReference>
<dbReference type="AlphaFoldDB" id="A0A067T493"/>